<dbReference type="AlphaFoldDB" id="L9XBN2"/>
<accession>L9XBN2</accession>
<dbReference type="eggNOG" id="arCOG06331">
    <property type="taxonomic scope" value="Archaea"/>
</dbReference>
<dbReference type="InterPro" id="IPR055978">
    <property type="entry name" value="DUF7556"/>
</dbReference>
<dbReference type="EMBL" id="AOIB01000016">
    <property type="protein sequence ID" value="ELY59154.1"/>
    <property type="molecule type" value="Genomic_DNA"/>
</dbReference>
<dbReference type="Pfam" id="PF24433">
    <property type="entry name" value="DUF7556"/>
    <property type="match status" value="1"/>
</dbReference>
<dbReference type="STRING" id="1227497.C491_07431"/>
<evidence type="ECO:0000313" key="1">
    <source>
        <dbReference type="EMBL" id="ELY59154.1"/>
    </source>
</evidence>
<reference evidence="1 2" key="1">
    <citation type="journal article" date="2014" name="PLoS Genet.">
        <title>Phylogenetically driven sequencing of extremely halophilic archaea reveals strategies for static and dynamic osmo-response.</title>
        <authorList>
            <person name="Becker E.A."/>
            <person name="Seitzer P.M."/>
            <person name="Tritt A."/>
            <person name="Larsen D."/>
            <person name="Krusor M."/>
            <person name="Yao A.I."/>
            <person name="Wu D."/>
            <person name="Madern D."/>
            <person name="Eisen J.A."/>
            <person name="Darling A.E."/>
            <person name="Facciotti M.T."/>
        </authorList>
    </citation>
    <scope>NUCLEOTIDE SEQUENCE [LARGE SCALE GENOMIC DNA]</scope>
    <source>
        <strain evidence="1 2">DSM 10524</strain>
    </source>
</reference>
<comment type="caution">
    <text evidence="1">The sequence shown here is derived from an EMBL/GenBank/DDBJ whole genome shotgun (WGS) entry which is preliminary data.</text>
</comment>
<keyword evidence="2" id="KW-1185">Reference proteome</keyword>
<name>L9XBN2_9EURY</name>
<proteinExistence type="predicted"/>
<gene>
    <name evidence="1" type="ORF">C491_07431</name>
</gene>
<evidence type="ECO:0000313" key="2">
    <source>
        <dbReference type="Proteomes" id="UP000011688"/>
    </source>
</evidence>
<organism evidence="1 2">
    <name type="scientific">Natronococcus amylolyticus DSM 10524</name>
    <dbReference type="NCBI Taxonomy" id="1227497"/>
    <lineage>
        <taxon>Archaea</taxon>
        <taxon>Methanobacteriati</taxon>
        <taxon>Methanobacteriota</taxon>
        <taxon>Stenosarchaea group</taxon>
        <taxon>Halobacteria</taxon>
        <taxon>Halobacteriales</taxon>
        <taxon>Natrialbaceae</taxon>
        <taxon>Natronococcus</taxon>
    </lineage>
</organism>
<dbReference type="OrthoDB" id="262340at2157"/>
<sequence>MMSSDLTLAGDETVVGAVDPTESGDRYVIADISVDDAWLSMRADDAPTLPSMR</sequence>
<dbReference type="RefSeq" id="WP_005554914.1">
    <property type="nucleotide sequence ID" value="NZ_AOIB01000016.1"/>
</dbReference>
<protein>
    <submittedName>
        <fullName evidence="1">Uncharacterized protein</fullName>
    </submittedName>
</protein>
<dbReference type="Proteomes" id="UP000011688">
    <property type="component" value="Unassembled WGS sequence"/>
</dbReference>